<dbReference type="AlphaFoldDB" id="A0A2G5P431"/>
<feature type="domain" description="Limonene-1,2-epoxide hydrolase" evidence="1">
    <location>
        <begin position="3"/>
        <end position="123"/>
    </location>
</feature>
<reference evidence="2 3" key="1">
    <citation type="journal article" date="2017" name="Infect. Genet. Evol.">
        <title>The new phylogeny of the genus Mycobacterium: The old and the news.</title>
        <authorList>
            <person name="Tortoli E."/>
            <person name="Fedrizzi T."/>
            <person name="Meehan C.J."/>
            <person name="Trovato A."/>
            <person name="Grottola A."/>
            <person name="Giacobazzi E."/>
            <person name="Serpini G.F."/>
            <person name="Tagliazucchi S."/>
            <person name="Fabio A."/>
            <person name="Bettua C."/>
            <person name="Bertorelli R."/>
            <person name="Frascaro F."/>
            <person name="De Sanctis V."/>
            <person name="Pecorari M."/>
            <person name="Jousson O."/>
            <person name="Segata N."/>
            <person name="Cirillo D.M."/>
        </authorList>
    </citation>
    <scope>NUCLEOTIDE SEQUENCE [LARGE SCALE GENOMIC DNA]</scope>
    <source>
        <strain evidence="2 3">CIP1034565</strain>
    </source>
</reference>
<comment type="caution">
    <text evidence="2">The sequence shown here is derived from an EMBL/GenBank/DDBJ whole genome shotgun (WGS) entry which is preliminary data.</text>
</comment>
<dbReference type="GO" id="GO:0016787">
    <property type="term" value="F:hydrolase activity"/>
    <property type="evidence" value="ECO:0007669"/>
    <property type="project" value="UniProtKB-KW"/>
</dbReference>
<dbReference type="EMBL" id="PDCN02000039">
    <property type="protein sequence ID" value="PIB73161.1"/>
    <property type="molecule type" value="Genomic_DNA"/>
</dbReference>
<dbReference type="InterPro" id="IPR032710">
    <property type="entry name" value="NTF2-like_dom_sf"/>
</dbReference>
<dbReference type="RefSeq" id="WP_090584916.1">
    <property type="nucleotide sequence ID" value="NZ_CP104302.1"/>
</dbReference>
<organism evidence="2 3">
    <name type="scientific">Mycolicibacterium brumae</name>
    <dbReference type="NCBI Taxonomy" id="85968"/>
    <lineage>
        <taxon>Bacteria</taxon>
        <taxon>Bacillati</taxon>
        <taxon>Actinomycetota</taxon>
        <taxon>Actinomycetes</taxon>
        <taxon>Mycobacteriales</taxon>
        <taxon>Mycobacteriaceae</taxon>
        <taxon>Mycolicibacterium</taxon>
    </lineage>
</organism>
<evidence type="ECO:0000313" key="3">
    <source>
        <dbReference type="Proteomes" id="UP000230551"/>
    </source>
</evidence>
<dbReference type="OrthoDB" id="4762083at2"/>
<proteinExistence type="predicted"/>
<dbReference type="STRING" id="85968.GCA_900073015_00185"/>
<accession>A0A2G5P431</accession>
<protein>
    <submittedName>
        <fullName evidence="2">Limonene-1,2-epoxide hydrolase</fullName>
    </submittedName>
</protein>
<dbReference type="Proteomes" id="UP000230551">
    <property type="component" value="Unassembled WGS sequence"/>
</dbReference>
<keyword evidence="2" id="KW-0378">Hydrolase</keyword>
<dbReference type="Pfam" id="PF07858">
    <property type="entry name" value="LEH"/>
    <property type="match status" value="1"/>
</dbReference>
<dbReference type="InterPro" id="IPR013100">
    <property type="entry name" value="LEH"/>
</dbReference>
<keyword evidence="3" id="KW-1185">Reference proteome</keyword>
<gene>
    <name evidence="2" type="ORF">CQY22_017965</name>
</gene>
<sequence length="139" mass="15708">MDANVTVVDRALAALPRRDLATLSELFDDGIVYQNVGTPALRGKRVTLRLFGFMFAPGRELDVRVHRSAADGAAVLNERTDLLRIGPLHLVFWAYGVFEVRDGRITLWRDYWSFQNMAMALARGLIGVVIPSRRPRLDR</sequence>
<evidence type="ECO:0000313" key="2">
    <source>
        <dbReference type="EMBL" id="PIB73161.1"/>
    </source>
</evidence>
<dbReference type="Gene3D" id="3.10.450.50">
    <property type="match status" value="1"/>
</dbReference>
<evidence type="ECO:0000259" key="1">
    <source>
        <dbReference type="Pfam" id="PF07858"/>
    </source>
</evidence>
<dbReference type="SUPFAM" id="SSF54427">
    <property type="entry name" value="NTF2-like"/>
    <property type="match status" value="1"/>
</dbReference>
<name>A0A2G5P431_9MYCO</name>